<dbReference type="Proteomes" id="UP000234296">
    <property type="component" value="Unassembled WGS sequence"/>
</dbReference>
<feature type="domain" description="Bacterial Ig-like" evidence="1">
    <location>
        <begin position="435"/>
        <end position="493"/>
    </location>
</feature>
<dbReference type="RefSeq" id="WP_101761751.1">
    <property type="nucleotide sequence ID" value="NZ_PJRT01000005.1"/>
</dbReference>
<protein>
    <recommendedName>
        <fullName evidence="1">Bacterial Ig-like domain-containing protein</fullName>
    </recommendedName>
</protein>
<proteinExistence type="predicted"/>
<dbReference type="EMBL" id="PJRT01000005">
    <property type="protein sequence ID" value="PLR26443.1"/>
    <property type="molecule type" value="Genomic_DNA"/>
</dbReference>
<sequence>MQHFTTSGINTSPILAINFLRTESEDYFVIPGSVTDETRPAVYGSAAPNSRIDLYDGQHYLGSVVANEAGAWRFQPPSEAPFTGAVSLRAEQSGVSSAAFTFTAGATTTPRAQIKGLYDVDAADQEIQPGNASATLTSDATPMMLITGRPGATVQVLDNGKTLTTLTLDEGGNATWTIAPPLNAGPHDISLSSTDQTVETAPWKINVDAANIINPLSIDDVAFDNVGETGDIRQGTVTDDARPTFSGNAAALQIVTLHDENDRVLGSVQADESGRWSLELPANLSNGAHRVVAKADDQVSESFNFTVQVPVGTPVTMNTYAYDNVAAQGSFRSGGTTDDNRPSFSGTAGAGQVVTIYDEFNRALGTTTANRLGNWSLEIRNELAEGNHKLVAKTSSGSSSAFELTVVSPTALPVTLDQYAYDNVGTKGRFYAGATTDDTRPTFTGTAGPGQLVTLFDENNRALGSVVANRVGNWSIEITQALGNGNHTIVAKTGTQTSASFEFVVSTHTVTPVTLDQTAYDNVKTSGMFGAGGTTDDQRPTFSGTAGVGELVTLYDEKNRSLGSVVAGSDGRWSLEIIRDLQDGHHNVVAKTATQVSGSFELTIATPASTPVVISPSALDNVGENTEFRAGGSTDDNRPTFSGTAGANQLVTLYDENNRPLGSTVADNSGKWSVEIIRELNVGQHSVMAKTATQSSSTFDFTVVAPDFTPVTLSPYAYDNVGTSASIRSGGVTDDDRPSFSGSAAAGQLVTLYDQQNRVLGSTTANRYGNWSLEITTPLNEGPNSVVAMSGSQVSGAFTLTVNTANLTPVTIDNQYYDNVRVPGYVTVGEGTTDDTRPRFTGTGPAGKQVELFDENGRSLGKTVTNTGGIWRLEITKDLHEGVNQVYAKIGNQISQPIEVEVDTHIPTPLSIDSTALDNVGVVKNIVNGNILPTDDDRPTFTGSAPAGETVTLLDQQGRALGSTVADSAGRWELELSTSLNQGLNQVTAQVGSEISNTFVLFVRSSAVFGAMSEESESTFSIESLLQDAQPALFATVAEESIEEVSLDISANDMRVNSESGVVVQTENGWKPDDREELNTF</sequence>
<reference evidence="3" key="1">
    <citation type="submission" date="2017-12" db="EMBL/GenBank/DDBJ databases">
        <title>The genome sequence of Pantoea sp. 596.</title>
        <authorList>
            <person name="Gao J."/>
            <person name="Mao X."/>
            <person name="Sun J."/>
        </authorList>
    </citation>
    <scope>NUCLEOTIDE SEQUENCE [LARGE SCALE GENOMIC DNA]</scope>
    <source>
        <strain evidence="3">596</strain>
    </source>
</reference>
<dbReference type="NCBIfam" id="NF033510">
    <property type="entry name" value="Ca_tandemer"/>
    <property type="match status" value="4"/>
</dbReference>
<name>A0ABX4SVW3_9GAMM</name>
<feature type="domain" description="Bacterial Ig-like" evidence="1">
    <location>
        <begin position="521"/>
        <end position="592"/>
    </location>
</feature>
<feature type="domain" description="Bacterial Ig-like" evidence="1">
    <location>
        <begin position="220"/>
        <end position="300"/>
    </location>
</feature>
<accession>A0ABX4SVW3</accession>
<evidence type="ECO:0000313" key="2">
    <source>
        <dbReference type="EMBL" id="PLR26443.1"/>
    </source>
</evidence>
<comment type="caution">
    <text evidence="2">The sequence shown here is derived from an EMBL/GenBank/DDBJ whole genome shotgun (WGS) entry which is preliminary data.</text>
</comment>
<evidence type="ECO:0000313" key="3">
    <source>
        <dbReference type="Proteomes" id="UP000234296"/>
    </source>
</evidence>
<dbReference type="InterPro" id="IPR013783">
    <property type="entry name" value="Ig-like_fold"/>
</dbReference>
<dbReference type="Gene3D" id="2.60.40.10">
    <property type="entry name" value="Immunoglobulins"/>
    <property type="match status" value="10"/>
</dbReference>
<keyword evidence="3" id="KW-1185">Reference proteome</keyword>
<dbReference type="Pfam" id="PF19077">
    <property type="entry name" value="Big_13"/>
    <property type="match status" value="5"/>
</dbReference>
<feature type="domain" description="Bacterial Ig-like" evidence="1">
    <location>
        <begin position="831"/>
        <end position="904"/>
    </location>
</feature>
<organism evidence="2 3">
    <name type="scientific">Pantoea endophytica</name>
    <dbReference type="NCBI Taxonomy" id="92488"/>
    <lineage>
        <taxon>Bacteria</taxon>
        <taxon>Pseudomonadati</taxon>
        <taxon>Pseudomonadota</taxon>
        <taxon>Gammaproteobacteria</taxon>
        <taxon>Enterobacterales</taxon>
        <taxon>Erwiniaceae</taxon>
        <taxon>Pantoea</taxon>
    </lineage>
</organism>
<feature type="domain" description="Bacterial Ig-like" evidence="1">
    <location>
        <begin position="331"/>
        <end position="394"/>
    </location>
</feature>
<dbReference type="InterPro" id="IPR044016">
    <property type="entry name" value="Big_13"/>
</dbReference>
<gene>
    <name evidence="2" type="ORF">PZBJ_06595</name>
</gene>
<evidence type="ECO:0000259" key="1">
    <source>
        <dbReference type="Pfam" id="PF19077"/>
    </source>
</evidence>